<name>A0ABW5QAV6_9BACI</name>
<evidence type="ECO:0000313" key="2">
    <source>
        <dbReference type="EMBL" id="MFD2638755.1"/>
    </source>
</evidence>
<sequence length="72" mass="7886">MNFLVGMYTRMMNKVEGFKQDERGSQTLEWIGIAAVIVILVGVISQAFSEGKFGDTLVTKFGNLIEKIGSGN</sequence>
<organism evidence="2 3">
    <name type="scientific">Piscibacillus salipiscarius</name>
    <dbReference type="NCBI Taxonomy" id="299480"/>
    <lineage>
        <taxon>Bacteria</taxon>
        <taxon>Bacillati</taxon>
        <taxon>Bacillota</taxon>
        <taxon>Bacilli</taxon>
        <taxon>Bacillales</taxon>
        <taxon>Bacillaceae</taxon>
        <taxon>Piscibacillus</taxon>
    </lineage>
</organism>
<comment type="caution">
    <text evidence="2">The sequence shown here is derived from an EMBL/GenBank/DDBJ whole genome shotgun (WGS) entry which is preliminary data.</text>
</comment>
<accession>A0ABW5QAV6</accession>
<dbReference type="EMBL" id="JBHUMZ010000019">
    <property type="protein sequence ID" value="MFD2638755.1"/>
    <property type="molecule type" value="Genomic_DNA"/>
</dbReference>
<proteinExistence type="predicted"/>
<keyword evidence="1" id="KW-0472">Membrane</keyword>
<feature type="transmembrane region" description="Helical" evidence="1">
    <location>
        <begin position="28"/>
        <end position="48"/>
    </location>
</feature>
<reference evidence="3" key="1">
    <citation type="journal article" date="2019" name="Int. J. Syst. Evol. Microbiol.">
        <title>The Global Catalogue of Microorganisms (GCM) 10K type strain sequencing project: providing services to taxonomists for standard genome sequencing and annotation.</title>
        <authorList>
            <consortium name="The Broad Institute Genomics Platform"/>
            <consortium name="The Broad Institute Genome Sequencing Center for Infectious Disease"/>
            <person name="Wu L."/>
            <person name="Ma J."/>
        </authorList>
    </citation>
    <scope>NUCLEOTIDE SEQUENCE [LARGE SCALE GENOMIC DNA]</scope>
    <source>
        <strain evidence="3">TISTR 1571</strain>
    </source>
</reference>
<dbReference type="RefSeq" id="WP_054752514.1">
    <property type="nucleotide sequence ID" value="NZ_JBHUMZ010000019.1"/>
</dbReference>
<protein>
    <submittedName>
        <fullName evidence="2">Flp family type IVb pilin</fullName>
    </submittedName>
</protein>
<dbReference type="Proteomes" id="UP001597452">
    <property type="component" value="Unassembled WGS sequence"/>
</dbReference>
<evidence type="ECO:0000313" key="3">
    <source>
        <dbReference type="Proteomes" id="UP001597452"/>
    </source>
</evidence>
<keyword evidence="1" id="KW-0812">Transmembrane</keyword>
<gene>
    <name evidence="2" type="ORF">ACFSW4_07765</name>
</gene>
<keyword evidence="3" id="KW-1185">Reference proteome</keyword>
<keyword evidence="1" id="KW-1133">Transmembrane helix</keyword>
<evidence type="ECO:0000256" key="1">
    <source>
        <dbReference type="SAM" id="Phobius"/>
    </source>
</evidence>